<protein>
    <recommendedName>
        <fullName evidence="4">Mediator of RNA polymerase II transcription subunit 4</fullName>
    </recommendedName>
</protein>
<reference evidence="2" key="1">
    <citation type="submission" date="2023-10" db="EMBL/GenBank/DDBJ databases">
        <authorList>
            <person name="Chen Y."/>
            <person name="Shah S."/>
            <person name="Dougan E. K."/>
            <person name="Thang M."/>
            <person name="Chan C."/>
        </authorList>
    </citation>
    <scope>NUCLEOTIDE SEQUENCE [LARGE SCALE GENOMIC DNA]</scope>
</reference>
<comment type="caution">
    <text evidence="2">The sequence shown here is derived from an EMBL/GenBank/DDBJ whole genome shotgun (WGS) entry which is preliminary data.</text>
</comment>
<evidence type="ECO:0000313" key="3">
    <source>
        <dbReference type="Proteomes" id="UP001189429"/>
    </source>
</evidence>
<evidence type="ECO:0000256" key="1">
    <source>
        <dbReference type="SAM" id="MobiDB-lite"/>
    </source>
</evidence>
<proteinExistence type="predicted"/>
<organism evidence="2 3">
    <name type="scientific">Prorocentrum cordatum</name>
    <dbReference type="NCBI Taxonomy" id="2364126"/>
    <lineage>
        <taxon>Eukaryota</taxon>
        <taxon>Sar</taxon>
        <taxon>Alveolata</taxon>
        <taxon>Dinophyceae</taxon>
        <taxon>Prorocentrales</taxon>
        <taxon>Prorocentraceae</taxon>
        <taxon>Prorocentrum</taxon>
    </lineage>
</organism>
<evidence type="ECO:0008006" key="4">
    <source>
        <dbReference type="Google" id="ProtNLM"/>
    </source>
</evidence>
<sequence>MPESLPKVPEVPEYRGDAEDPEIGDFNYVLILQEKNIKQCQKMMQDVKKKYETQIDYLTAQKRKLNSILLRSQMLNTRNTLEAIVIGENMQTITDQLKGIEEALTATLQAHASLQFRSEPPPKYPSSKEYMKKQVTPIRTQRAMELAKITLAPPWDAGDPSTWVFHGWTPPAEGIPDWDKDDPSTWVFYGWKERRPWMNHQKGQSSGESESKVNAEEVPITVKAEEVPATSDGEGGI</sequence>
<name>A0ABN9T7E4_9DINO</name>
<dbReference type="Proteomes" id="UP001189429">
    <property type="component" value="Unassembled WGS sequence"/>
</dbReference>
<gene>
    <name evidence="2" type="ORF">PCOR1329_LOCUS36313</name>
</gene>
<dbReference type="EMBL" id="CAUYUJ010014419">
    <property type="protein sequence ID" value="CAK0841011.1"/>
    <property type="molecule type" value="Genomic_DNA"/>
</dbReference>
<accession>A0ABN9T7E4</accession>
<feature type="region of interest" description="Disordered" evidence="1">
    <location>
        <begin position="197"/>
        <end position="237"/>
    </location>
</feature>
<evidence type="ECO:0000313" key="2">
    <source>
        <dbReference type="EMBL" id="CAK0841011.1"/>
    </source>
</evidence>
<keyword evidence="3" id="KW-1185">Reference proteome</keyword>